<dbReference type="Proteomes" id="UP000396835">
    <property type="component" value="Unassembled WGS sequence"/>
</dbReference>
<sequence length="60" mass="7093">MGLSQARNFAYFTALVKNKPCQMPQNPRLPLWHRTTDFCFRLSPAYNLKGRISFPSQQYR</sequence>
<reference evidence="1 2" key="1">
    <citation type="submission" date="2019-02" db="EMBL/GenBank/DDBJ databases">
        <authorList>
            <consortium name="Pathogen Informatics"/>
        </authorList>
    </citation>
    <scope>NUCLEOTIDE SEQUENCE [LARGE SCALE GENOMIC DNA]</scope>
    <source>
        <strain evidence="1 2">3012STDY7078512</strain>
    </source>
</reference>
<gene>
    <name evidence="1" type="ORF">NCTC7812_02513</name>
</gene>
<dbReference type="AlphaFoldDB" id="A0A449I698"/>
<accession>A0A449I698</accession>
<organism evidence="1 2">
    <name type="scientific">Prevotella heparinolytica</name>
    <dbReference type="NCBI Taxonomy" id="28113"/>
    <lineage>
        <taxon>Bacteria</taxon>
        <taxon>Pseudomonadati</taxon>
        <taxon>Bacteroidota</taxon>
        <taxon>Bacteroidia</taxon>
        <taxon>Bacteroidales</taxon>
        <taxon>Bacteroidaceae</taxon>
        <taxon>Bacteroides</taxon>
    </lineage>
</organism>
<protein>
    <submittedName>
        <fullName evidence="1">Uncharacterized protein</fullName>
    </submittedName>
</protein>
<evidence type="ECO:0000313" key="2">
    <source>
        <dbReference type="Proteomes" id="UP000396835"/>
    </source>
</evidence>
<name>A0A449I698_9BACE</name>
<dbReference type="EMBL" id="CAACYH010000004">
    <property type="protein sequence ID" value="VFB14943.1"/>
    <property type="molecule type" value="Genomic_DNA"/>
</dbReference>
<proteinExistence type="predicted"/>
<evidence type="ECO:0000313" key="1">
    <source>
        <dbReference type="EMBL" id="VFB14943.1"/>
    </source>
</evidence>